<evidence type="ECO:0000259" key="2">
    <source>
        <dbReference type="Pfam" id="PF06580"/>
    </source>
</evidence>
<feature type="transmembrane region" description="Helical" evidence="1">
    <location>
        <begin position="320"/>
        <end position="338"/>
    </location>
</feature>
<proteinExistence type="predicted"/>
<protein>
    <recommendedName>
        <fullName evidence="2">Signal transduction histidine kinase internal region domain-containing protein</fullName>
    </recommendedName>
</protein>
<dbReference type="OrthoDB" id="625140at2"/>
<dbReference type="GO" id="GO:0016020">
    <property type="term" value="C:membrane"/>
    <property type="evidence" value="ECO:0007669"/>
    <property type="project" value="InterPro"/>
</dbReference>
<feature type="transmembrane region" description="Helical" evidence="1">
    <location>
        <begin position="175"/>
        <end position="197"/>
    </location>
</feature>
<evidence type="ECO:0000313" key="4">
    <source>
        <dbReference type="Proteomes" id="UP000176037"/>
    </source>
</evidence>
<reference evidence="3 4" key="1">
    <citation type="submission" date="2016-09" db="EMBL/GenBank/DDBJ databases">
        <title>Alteromonas lipolytica, a new species isolated from sea water.</title>
        <authorList>
            <person name="Wu Y.-H."/>
            <person name="Cheng H."/>
            <person name="Xu X.-W."/>
        </authorList>
    </citation>
    <scope>NUCLEOTIDE SEQUENCE [LARGE SCALE GENOMIC DNA]</scope>
    <source>
        <strain evidence="3 4">JW12</strain>
    </source>
</reference>
<feature type="transmembrane region" description="Helical" evidence="1">
    <location>
        <begin position="291"/>
        <end position="313"/>
    </location>
</feature>
<comment type="caution">
    <text evidence="3">The sequence shown here is derived from an EMBL/GenBank/DDBJ whole genome shotgun (WGS) entry which is preliminary data.</text>
</comment>
<feature type="transmembrane region" description="Helical" evidence="1">
    <location>
        <begin position="267"/>
        <end position="285"/>
    </location>
</feature>
<feature type="transmembrane region" description="Helical" evidence="1">
    <location>
        <begin position="241"/>
        <end position="260"/>
    </location>
</feature>
<dbReference type="EMBL" id="MJIC01000010">
    <property type="protein sequence ID" value="OFI34984.1"/>
    <property type="molecule type" value="Genomic_DNA"/>
</dbReference>
<feature type="transmembrane region" description="Helical" evidence="1">
    <location>
        <begin position="344"/>
        <end position="362"/>
    </location>
</feature>
<dbReference type="InterPro" id="IPR010559">
    <property type="entry name" value="Sig_transdc_His_kin_internal"/>
</dbReference>
<dbReference type="RefSeq" id="WP_070175902.1">
    <property type="nucleotide sequence ID" value="NZ_BMJR01000001.1"/>
</dbReference>
<feature type="domain" description="Signal transduction histidine kinase internal region" evidence="2">
    <location>
        <begin position="383"/>
        <end position="459"/>
    </location>
</feature>
<dbReference type="PANTHER" id="PTHR34220">
    <property type="entry name" value="SENSOR HISTIDINE KINASE YPDA"/>
    <property type="match status" value="1"/>
</dbReference>
<evidence type="ECO:0000256" key="1">
    <source>
        <dbReference type="SAM" id="Phobius"/>
    </source>
</evidence>
<name>A0A1E8FGE3_9ALTE</name>
<keyword evidence="4" id="KW-1185">Reference proteome</keyword>
<dbReference type="AlphaFoldDB" id="A0A1E8FGE3"/>
<keyword evidence="1" id="KW-0812">Transmembrane</keyword>
<keyword evidence="1" id="KW-1133">Transmembrane helix</keyword>
<dbReference type="InterPro" id="IPR050640">
    <property type="entry name" value="Bact_2-comp_sensor_kinase"/>
</dbReference>
<accession>A0A1E8FGE3</accession>
<dbReference type="GO" id="GO:0000155">
    <property type="term" value="F:phosphorelay sensor kinase activity"/>
    <property type="evidence" value="ECO:0007669"/>
    <property type="project" value="InterPro"/>
</dbReference>
<gene>
    <name evidence="3" type="ORF">BFC17_15600</name>
</gene>
<dbReference type="STRING" id="1856405.BFC17_15600"/>
<evidence type="ECO:0000313" key="3">
    <source>
        <dbReference type="EMBL" id="OFI34984.1"/>
    </source>
</evidence>
<dbReference type="PANTHER" id="PTHR34220:SF7">
    <property type="entry name" value="SENSOR HISTIDINE KINASE YPDA"/>
    <property type="match status" value="1"/>
</dbReference>
<keyword evidence="1" id="KW-0472">Membrane</keyword>
<sequence length="578" mass="66150">MKWILGVGVLVALYLSAVYVPVELELTFARDYYLNKSDNQDFARPLDKTNSSWEQHRFGSISLYHDNYWLQTTFQLEHDNQAPKAIFISMLGSYEVYWDGQLIGKNGVVGENETTEKAGNIDAIFLLPTENAHEGLHTLSMRISSNHRPDSITESGLWAFVGKYRDLTLLPREKAFAPLMMSGVMLFATFICALLYLKGLSGTKSLIFGLLCLSVFALCITDACRGYWVYTYDWHITRLELIKYLSMAIGGLLVLAVATILSCTRRWTAVAISIYTVMLALLFITETGYDIFSRWAVLLGLAIGVVLSVIEIIRQKSARFVFLLICLSLVIAPFFIYPQVYLNSTFFISFTVLIAAMLYSFFEELQKIKRDAIQQKLKNERLKLELIKKHIQPHFLMNSLTALEELIEQAPHQAVDFIQKLSELFRQLYNMIDRRLISLSDELIYCQVYIDLLNYRNGSNMSLNIEGNNTDVRLPPGILLTLIENAFSHNTFQKSSDILLVSIKTPDEHVTEITLEHPVIFDGKQEHSGNGQGRSYIISRMNEEFKDDWSIKDDVQGENYITTLKMFSYYKHVKECIS</sequence>
<dbReference type="Pfam" id="PF06580">
    <property type="entry name" value="His_kinase"/>
    <property type="match status" value="1"/>
</dbReference>
<feature type="transmembrane region" description="Helical" evidence="1">
    <location>
        <begin position="206"/>
        <end position="229"/>
    </location>
</feature>
<dbReference type="Proteomes" id="UP000176037">
    <property type="component" value="Unassembled WGS sequence"/>
</dbReference>
<organism evidence="3 4">
    <name type="scientific">Alteromonas lipolytica</name>
    <dbReference type="NCBI Taxonomy" id="1856405"/>
    <lineage>
        <taxon>Bacteria</taxon>
        <taxon>Pseudomonadati</taxon>
        <taxon>Pseudomonadota</taxon>
        <taxon>Gammaproteobacteria</taxon>
        <taxon>Alteromonadales</taxon>
        <taxon>Alteromonadaceae</taxon>
        <taxon>Alteromonas/Salinimonas group</taxon>
        <taxon>Alteromonas</taxon>
    </lineage>
</organism>